<organism evidence="4 5">
    <name type="scientific">Halorutilus salinus</name>
    <dbReference type="NCBI Taxonomy" id="2487751"/>
    <lineage>
        <taxon>Archaea</taxon>
        <taxon>Methanobacteriati</taxon>
        <taxon>Methanobacteriota</taxon>
        <taxon>Stenosarchaea group</taxon>
        <taxon>Halobacteria</taxon>
        <taxon>Halorutilales</taxon>
        <taxon>Halorutilaceae</taxon>
        <taxon>Halorutilus</taxon>
    </lineage>
</organism>
<evidence type="ECO:0000256" key="1">
    <source>
        <dbReference type="ARBA" id="ARBA00022679"/>
    </source>
</evidence>
<protein>
    <submittedName>
        <fullName evidence="4">GNAT family N-acetyltransferase</fullName>
    </submittedName>
</protein>
<dbReference type="InterPro" id="IPR016181">
    <property type="entry name" value="Acyl_CoA_acyltransferase"/>
</dbReference>
<dbReference type="Pfam" id="PF00583">
    <property type="entry name" value="Acetyltransf_1"/>
    <property type="match status" value="1"/>
</dbReference>
<dbReference type="Proteomes" id="UP001149411">
    <property type="component" value="Unassembled WGS sequence"/>
</dbReference>
<reference evidence="4" key="1">
    <citation type="submission" date="2022-09" db="EMBL/GenBank/DDBJ databases">
        <title>Haloadaptaus new haloarchaeum isolated from saline soil.</title>
        <authorList>
            <person name="Duran-Viseras A."/>
            <person name="Sanchez-Porro C."/>
            <person name="Ventosa A."/>
        </authorList>
    </citation>
    <scope>NUCLEOTIDE SEQUENCE</scope>
    <source>
        <strain evidence="4">F3-133</strain>
    </source>
</reference>
<name>A0A9Q4GGP5_9EURY</name>
<dbReference type="CDD" id="cd04301">
    <property type="entry name" value="NAT_SF"/>
    <property type="match status" value="1"/>
</dbReference>
<dbReference type="PROSITE" id="PS51186">
    <property type="entry name" value="GNAT"/>
    <property type="match status" value="1"/>
</dbReference>
<comment type="caution">
    <text evidence="4">The sequence shown here is derived from an EMBL/GenBank/DDBJ whole genome shotgun (WGS) entry which is preliminary data.</text>
</comment>
<dbReference type="AlphaFoldDB" id="A0A9Q4GGP5"/>
<feature type="domain" description="N-acetyltransferase" evidence="3">
    <location>
        <begin position="3"/>
        <end position="142"/>
    </location>
</feature>
<dbReference type="PANTHER" id="PTHR43877:SF1">
    <property type="entry name" value="ACETYLTRANSFERASE"/>
    <property type="match status" value="1"/>
</dbReference>
<proteinExistence type="predicted"/>
<evidence type="ECO:0000313" key="5">
    <source>
        <dbReference type="Proteomes" id="UP001149411"/>
    </source>
</evidence>
<evidence type="ECO:0000259" key="3">
    <source>
        <dbReference type="PROSITE" id="PS51186"/>
    </source>
</evidence>
<dbReference type="SUPFAM" id="SSF55729">
    <property type="entry name" value="Acyl-CoA N-acyltransferases (Nat)"/>
    <property type="match status" value="1"/>
</dbReference>
<evidence type="ECO:0000313" key="4">
    <source>
        <dbReference type="EMBL" id="MCX2819364.1"/>
    </source>
</evidence>
<dbReference type="PANTHER" id="PTHR43877">
    <property type="entry name" value="AMINOALKYLPHOSPHONATE N-ACETYLTRANSFERASE-RELATED-RELATED"/>
    <property type="match status" value="1"/>
</dbReference>
<dbReference type="InterPro" id="IPR000182">
    <property type="entry name" value="GNAT_dom"/>
</dbReference>
<keyword evidence="2" id="KW-0012">Acyltransferase</keyword>
<dbReference type="Gene3D" id="3.40.630.30">
    <property type="match status" value="1"/>
</dbReference>
<dbReference type="GO" id="GO:0016747">
    <property type="term" value="F:acyltransferase activity, transferring groups other than amino-acyl groups"/>
    <property type="evidence" value="ECO:0007669"/>
    <property type="project" value="InterPro"/>
</dbReference>
<evidence type="ECO:0000256" key="2">
    <source>
        <dbReference type="ARBA" id="ARBA00023315"/>
    </source>
</evidence>
<sequence length="281" mass="31222">MDVTVRDARAEDIDAVTAFADSTWDGWDYVPDAWDDWLDEGVTLVADADGRPVGTVHGVTRDDEAWLEGLRVDEDYRREGIASALVDGVVERTADRGVSVVRCMAFDGNEAGVSFLESVGFGRTATVRHGRGFGFPYGSALEPANFDESLEVVRGTEAFEAVDGLYATSDWRMWSVPDSVNGYEGEVLGFVEDGEVRGIALCDGTRINETGEERRTELVLGFVWSEPRYVSQFALDIRGEAREREIHDAVVFVPDDQTVDAFDQAGYDFDRHDHIYEKVIQ</sequence>
<keyword evidence="1" id="KW-0808">Transferase</keyword>
<accession>A0A9Q4GGP5</accession>
<gene>
    <name evidence="4" type="ORF">EGH25_08365</name>
</gene>
<dbReference type="InterPro" id="IPR050832">
    <property type="entry name" value="Bact_Acetyltransf"/>
</dbReference>
<dbReference type="EMBL" id="RKLV01000007">
    <property type="protein sequence ID" value="MCX2819364.1"/>
    <property type="molecule type" value="Genomic_DNA"/>
</dbReference>
<keyword evidence="5" id="KW-1185">Reference proteome</keyword>